<feature type="domain" description="HTH araC/xylS-type" evidence="4">
    <location>
        <begin position="238"/>
        <end position="336"/>
    </location>
</feature>
<name>A0AAD1C3R6_METFU</name>
<keyword evidence="3" id="KW-0804">Transcription</keyword>
<dbReference type="KEGG" id="pfuw:KF707C_38140"/>
<proteinExistence type="predicted"/>
<dbReference type="GO" id="GO:0003700">
    <property type="term" value="F:DNA-binding transcription factor activity"/>
    <property type="evidence" value="ECO:0007669"/>
    <property type="project" value="InterPro"/>
</dbReference>
<dbReference type="Gene3D" id="1.10.10.60">
    <property type="entry name" value="Homeodomain-like"/>
    <property type="match status" value="1"/>
</dbReference>
<dbReference type="InterPro" id="IPR018060">
    <property type="entry name" value="HTH_AraC"/>
</dbReference>
<dbReference type="PROSITE" id="PS01124">
    <property type="entry name" value="HTH_ARAC_FAMILY_2"/>
    <property type="match status" value="1"/>
</dbReference>
<evidence type="ECO:0000256" key="1">
    <source>
        <dbReference type="ARBA" id="ARBA00023015"/>
    </source>
</evidence>
<accession>A0AAD1C3R6</accession>
<keyword evidence="2" id="KW-0238">DNA-binding</keyword>
<sequence length="355" mass="39865">MHKRMPFTPLIRAIGLVGFGEFANRQGLNPVEMLQRASIPQDILRRQDGILSYRRFSGLLELCARCSGNPLFGLQFGLHQGVDVFGELFYLIRNARTVGDALAELRASYSLYFNDAEIGLDIEDGRARLSYSPNERDVPGVSQVEESSCGIGLQLMRTLAGSGWQPRAIRLRHLPLQDESHYLQALGLIPTFGARCSETEFDSSDLSLPLSSANETLHRLIADHMSRIERLAADELPSYVRQLLRHLLPSGRATIEKIADCLAIHPRTLQHWLAQEGTSFQRLLDETRQEMAGQCLADPSISMAQMSGLLGYSNPSGFNRAFNRWFGMSPLEWQRKHGIKRQPRLLRIGRSGAEH</sequence>
<dbReference type="InterPro" id="IPR009057">
    <property type="entry name" value="Homeodomain-like_sf"/>
</dbReference>
<dbReference type="InterPro" id="IPR032687">
    <property type="entry name" value="AraC-type_N"/>
</dbReference>
<evidence type="ECO:0000313" key="5">
    <source>
        <dbReference type="EMBL" id="BAU75502.1"/>
    </source>
</evidence>
<keyword evidence="6" id="KW-1185">Reference proteome</keyword>
<dbReference type="Pfam" id="PF12625">
    <property type="entry name" value="Arabinose_bd"/>
    <property type="match status" value="1"/>
</dbReference>
<dbReference type="Proteomes" id="UP000218554">
    <property type="component" value="Chromosome"/>
</dbReference>
<dbReference type="PANTHER" id="PTHR47894:SF4">
    <property type="entry name" value="HTH-TYPE TRANSCRIPTIONAL REGULATOR GADX"/>
    <property type="match status" value="1"/>
</dbReference>
<evidence type="ECO:0000256" key="3">
    <source>
        <dbReference type="ARBA" id="ARBA00023163"/>
    </source>
</evidence>
<reference evidence="6" key="1">
    <citation type="submission" date="2015-05" db="EMBL/GenBank/DDBJ databases">
        <title>Draft genome sequencing of a biphenyl-degrading bacterium, Pseudomonas balearica KF707 (=NBRC110670).</title>
        <authorList>
            <person name="Kimura N."/>
            <person name="Hirose J."/>
            <person name="Watanabe T."/>
            <person name="Suenaga H."/>
            <person name="Fujihara H."/>
            <person name="Noguchi M."/>
            <person name="Hashimoto M."/>
            <person name="Shimodaira J."/>
            <person name="Tsuchikane K."/>
            <person name="Hosoyama A."/>
            <person name="Yamazoe A."/>
            <person name="Fujita N."/>
            <person name="Furukawa K."/>
        </authorList>
    </citation>
    <scope>NUCLEOTIDE SEQUENCE [LARGE SCALE GENOMIC DNA]</scope>
    <source>
        <strain evidence="6">DSM 10086 / NBRC 110670 / KF707</strain>
    </source>
</reference>
<dbReference type="GO" id="GO:0005829">
    <property type="term" value="C:cytosol"/>
    <property type="evidence" value="ECO:0007669"/>
    <property type="project" value="TreeGrafter"/>
</dbReference>
<gene>
    <name evidence="5" type="ORF">KF707C_38140</name>
</gene>
<dbReference type="SMART" id="SM00342">
    <property type="entry name" value="HTH_ARAC"/>
    <property type="match status" value="1"/>
</dbReference>
<dbReference type="GO" id="GO:0000976">
    <property type="term" value="F:transcription cis-regulatory region binding"/>
    <property type="evidence" value="ECO:0007669"/>
    <property type="project" value="TreeGrafter"/>
</dbReference>
<dbReference type="AlphaFoldDB" id="A0AAD1C3R6"/>
<evidence type="ECO:0000256" key="2">
    <source>
        <dbReference type="ARBA" id="ARBA00023125"/>
    </source>
</evidence>
<dbReference type="Pfam" id="PF12833">
    <property type="entry name" value="HTH_18"/>
    <property type="match status" value="1"/>
</dbReference>
<dbReference type="SUPFAM" id="SSF46689">
    <property type="entry name" value="Homeodomain-like"/>
    <property type="match status" value="1"/>
</dbReference>
<evidence type="ECO:0000259" key="4">
    <source>
        <dbReference type="PROSITE" id="PS01124"/>
    </source>
</evidence>
<keyword evidence="1" id="KW-0805">Transcription regulation</keyword>
<protein>
    <submittedName>
        <fullName evidence="5">Transcriptional regulator</fullName>
    </submittedName>
</protein>
<dbReference type="RefSeq" id="WP_003448241.1">
    <property type="nucleotide sequence ID" value="NZ_AJMR01000018.1"/>
</dbReference>
<evidence type="ECO:0000313" key="6">
    <source>
        <dbReference type="Proteomes" id="UP000218554"/>
    </source>
</evidence>
<reference evidence="5 6" key="2">
    <citation type="journal article" date="2017" name="Int. J. Syst. Evol. Microbiol.">
        <title>Pseudomonas furukawaii sp. nov., a polychlorinated biphenyl-degrading bacterium isolated from biphenyl-contaminated soil in Japan.</title>
        <authorList>
            <person name="Kimura N."/>
            <person name="Watanabe T."/>
            <person name="Suenaga H."/>
            <person name="Fujihara H."/>
            <person name="Futagami T."/>
            <person name="Goto M."/>
            <person name="Hanada S."/>
            <person name="Hirose J."/>
        </authorList>
    </citation>
    <scope>NUCLEOTIDE SEQUENCE [LARGE SCALE GENOMIC DNA]</scope>
    <source>
        <strain evidence="6">DSM 10086 / NBRC 110670 / KF707</strain>
    </source>
</reference>
<dbReference type="EMBL" id="AP014862">
    <property type="protein sequence ID" value="BAU75502.1"/>
    <property type="molecule type" value="Genomic_DNA"/>
</dbReference>
<dbReference type="PANTHER" id="PTHR47894">
    <property type="entry name" value="HTH-TYPE TRANSCRIPTIONAL REGULATOR GADX"/>
    <property type="match status" value="1"/>
</dbReference>
<organism evidence="5 6">
    <name type="scientific">Metapseudomonas furukawaii</name>
    <name type="common">Pseudomonas furukawaii</name>
    <dbReference type="NCBI Taxonomy" id="1149133"/>
    <lineage>
        <taxon>Bacteria</taxon>
        <taxon>Pseudomonadati</taxon>
        <taxon>Pseudomonadota</taxon>
        <taxon>Gammaproteobacteria</taxon>
        <taxon>Pseudomonadales</taxon>
        <taxon>Pseudomonadaceae</taxon>
        <taxon>Metapseudomonas</taxon>
    </lineage>
</organism>